<dbReference type="RefSeq" id="XP_040716315.1">
    <property type="nucleotide sequence ID" value="XM_040854021.1"/>
</dbReference>
<reference evidence="2 3" key="1">
    <citation type="submission" date="2016-07" db="EMBL/GenBank/DDBJ databases">
        <title>Pervasive Adenine N6-methylation of Active Genes in Fungi.</title>
        <authorList>
            <consortium name="DOE Joint Genome Institute"/>
            <person name="Mondo S.J."/>
            <person name="Dannebaum R.O."/>
            <person name="Kuo R.C."/>
            <person name="Labutti K."/>
            <person name="Haridas S."/>
            <person name="Kuo A."/>
            <person name="Salamov A."/>
            <person name="Ahrendt S.R."/>
            <person name="Lipzen A."/>
            <person name="Sullivan W."/>
            <person name="Andreopoulos W.B."/>
            <person name="Clum A."/>
            <person name="Lindquist E."/>
            <person name="Daum C."/>
            <person name="Ramamoorthy G.K."/>
            <person name="Gryganskyi A."/>
            <person name="Culley D."/>
            <person name="Magnuson J.K."/>
            <person name="James T.Y."/>
            <person name="O'Malley M.A."/>
            <person name="Stajich J.E."/>
            <person name="Spatafora J.W."/>
            <person name="Visel A."/>
            <person name="Grigoriev I.V."/>
        </authorList>
    </citation>
    <scope>NUCLEOTIDE SEQUENCE [LARGE SCALE GENOMIC DNA]</scope>
    <source>
        <strain evidence="2 3">CBS 129021</strain>
    </source>
</reference>
<organism evidence="2 3">
    <name type="scientific">Pseudomassariella vexata</name>
    <dbReference type="NCBI Taxonomy" id="1141098"/>
    <lineage>
        <taxon>Eukaryota</taxon>
        <taxon>Fungi</taxon>
        <taxon>Dikarya</taxon>
        <taxon>Ascomycota</taxon>
        <taxon>Pezizomycotina</taxon>
        <taxon>Sordariomycetes</taxon>
        <taxon>Xylariomycetidae</taxon>
        <taxon>Amphisphaeriales</taxon>
        <taxon>Pseudomassariaceae</taxon>
        <taxon>Pseudomassariella</taxon>
    </lineage>
</organism>
<proteinExistence type="predicted"/>
<feature type="region of interest" description="Disordered" evidence="1">
    <location>
        <begin position="82"/>
        <end position="141"/>
    </location>
</feature>
<comment type="caution">
    <text evidence="2">The sequence shown here is derived from an EMBL/GenBank/DDBJ whole genome shotgun (WGS) entry which is preliminary data.</text>
</comment>
<evidence type="ECO:0000313" key="2">
    <source>
        <dbReference type="EMBL" id="ORY65163.1"/>
    </source>
</evidence>
<keyword evidence="3" id="KW-1185">Reference proteome</keyword>
<dbReference type="Proteomes" id="UP000193689">
    <property type="component" value="Unassembled WGS sequence"/>
</dbReference>
<dbReference type="GeneID" id="63770233"/>
<accession>A0A1Y2E0T5</accession>
<feature type="compositionally biased region" description="Basic residues" evidence="1">
    <location>
        <begin position="131"/>
        <end position="141"/>
    </location>
</feature>
<evidence type="ECO:0000313" key="3">
    <source>
        <dbReference type="Proteomes" id="UP000193689"/>
    </source>
</evidence>
<protein>
    <submittedName>
        <fullName evidence="2">Uncharacterized protein</fullName>
    </submittedName>
</protein>
<evidence type="ECO:0000256" key="1">
    <source>
        <dbReference type="SAM" id="MobiDB-lite"/>
    </source>
</evidence>
<dbReference type="EMBL" id="MCFJ01000006">
    <property type="protein sequence ID" value="ORY65163.1"/>
    <property type="molecule type" value="Genomic_DNA"/>
</dbReference>
<dbReference type="AlphaFoldDB" id="A0A1Y2E0T5"/>
<gene>
    <name evidence="2" type="ORF">BCR38DRAFT_192501</name>
</gene>
<sequence length="169" mass="18941">MFRTHDLRIFTVPVLLLPSYSQAQFNTSLVWRCSASDICKVEARSSNLKALNAPSQLLTAWESLGMYPHSSFGLVSSAHSLGQHIRNPPGPSNRAARSKSDKKKVSVENREEKETNGYEHEAKSQSYQKSMTKKRNQIQVAPHRKVVRIEKESSAMPNDAAPSMIEVCK</sequence>
<name>A0A1Y2E0T5_9PEZI</name>
<feature type="compositionally biased region" description="Basic and acidic residues" evidence="1">
    <location>
        <begin position="103"/>
        <end position="123"/>
    </location>
</feature>
<dbReference type="InParanoid" id="A0A1Y2E0T5"/>